<dbReference type="AlphaFoldDB" id="A0A1A9M8N1"/>
<gene>
    <name evidence="1" type="ORF">A7D17_03800</name>
</gene>
<dbReference type="Proteomes" id="UP000077659">
    <property type="component" value="Unassembled WGS sequence"/>
</dbReference>
<sequence>MLLLLLLPLNLGLGRSLLLLVKTLQACLNWRCCNGCRLASDPQRSWIVILSLNQKNPCAFCLGSDCVARNNIIHACHATCFGFVEQGQAVAIRMLCIAPAECSQMAADLLL</sequence>
<reference evidence="1 2" key="1">
    <citation type="submission" date="2016-05" db="EMBL/GenBank/DDBJ databases">
        <title>Pathogenic, phenotypic and molecular characterisation of Xanthomonas nasturtii sp. nov. and Xanthomonas floridensis sp. nov., new species of Xanthomonas associated with watercress production in Florida.</title>
        <authorList>
            <person name="Vicente J.G."/>
            <person name="Rothwell S."/>
            <person name="Holub E.B."/>
            <person name="Studholme D.J."/>
        </authorList>
    </citation>
    <scope>NUCLEOTIDE SEQUENCE [LARGE SCALE GENOMIC DNA]</scope>
    <source>
        <strain evidence="1 2">WHRI 8848</strain>
    </source>
</reference>
<comment type="caution">
    <text evidence="1">The sequence shown here is derived from an EMBL/GenBank/DDBJ whole genome shotgun (WGS) entry which is preliminary data.</text>
</comment>
<protein>
    <submittedName>
        <fullName evidence="1">Uncharacterized protein</fullName>
    </submittedName>
</protein>
<evidence type="ECO:0000313" key="1">
    <source>
        <dbReference type="EMBL" id="OAG66854.1"/>
    </source>
</evidence>
<dbReference type="EMBL" id="LXNG01000023">
    <property type="protein sequence ID" value="OAG66854.1"/>
    <property type="molecule type" value="Genomic_DNA"/>
</dbReference>
<evidence type="ECO:0000313" key="2">
    <source>
        <dbReference type="Proteomes" id="UP000077659"/>
    </source>
</evidence>
<name>A0A1A9M8N1_9XANT</name>
<organism evidence="1 2">
    <name type="scientific">Xanthomonas floridensis</name>
    <dbReference type="NCBI Taxonomy" id="1843580"/>
    <lineage>
        <taxon>Bacteria</taxon>
        <taxon>Pseudomonadati</taxon>
        <taxon>Pseudomonadota</taxon>
        <taxon>Gammaproteobacteria</taxon>
        <taxon>Lysobacterales</taxon>
        <taxon>Lysobacteraceae</taxon>
        <taxon>Xanthomonas</taxon>
    </lineage>
</organism>
<proteinExistence type="predicted"/>
<accession>A0A1A9M8N1</accession>